<evidence type="ECO:0000259" key="2">
    <source>
        <dbReference type="Pfam" id="PF07292"/>
    </source>
</evidence>
<keyword evidence="4" id="KW-1185">Reference proteome</keyword>
<proteinExistence type="predicted"/>
<evidence type="ECO:0000256" key="1">
    <source>
        <dbReference type="SAM" id="Coils"/>
    </source>
</evidence>
<sequence>MDGGPEVRSLQEAKEELKTWRVKLEKADDMKARLILEKLEEADNKAKAQQEMMAYLKKQEKIKEECDQSMKVVQIRTQIPDTQIKFVSGHKEVGEEDDNSCLPIRGVFTICQIPAVCLQGGQALVTFEEEKGKQGPETGSGPCSGRVQAVSKPLSGRVQAVSMPLSGRVGAVSRPCSGHVQAMSGPLASQILKLAKCSVSCDSACVDVRPRRVIMDSAVKYQVCLDVSRKKLEVSNIPTAMPEDRLRDRLEMSFSKPSRGGDEVEEVDYDENSGTGCITFLRPGAAEKLAMRKEYNIRLDSEVKVKVGPAFEYQLNKFQTFCGITKRTILLEGIKDVADEEDLQDHIEIHFQKPSNSGGEIESIKYISKGKARQAFFSEDTMDN</sequence>
<dbReference type="InterPro" id="IPR012677">
    <property type="entry name" value="Nucleotide-bd_a/b_plait_sf"/>
</dbReference>
<dbReference type="Gene3D" id="3.30.70.330">
    <property type="match status" value="1"/>
</dbReference>
<dbReference type="PANTHER" id="PTHR15225">
    <property type="entry name" value="INTERFERON-INDUCED PROTEIN 35/NMI N-MYC/STAT INTERACTING PROTEIN"/>
    <property type="match status" value="1"/>
</dbReference>
<name>A0A8S4ADJ5_9TELE</name>
<evidence type="ECO:0000313" key="3">
    <source>
        <dbReference type="EMBL" id="CAG5866004.1"/>
    </source>
</evidence>
<protein>
    <submittedName>
        <fullName evidence="3">(Atlantic silverside) hypothetical protein</fullName>
    </submittedName>
</protein>
<reference evidence="3" key="1">
    <citation type="submission" date="2021-05" db="EMBL/GenBank/DDBJ databases">
        <authorList>
            <person name="Tigano A."/>
        </authorList>
    </citation>
    <scope>NUCLEOTIDE SEQUENCE</scope>
</reference>
<evidence type="ECO:0000313" key="4">
    <source>
        <dbReference type="Proteomes" id="UP000677803"/>
    </source>
</evidence>
<comment type="caution">
    <text evidence="3">The sequence shown here is derived from an EMBL/GenBank/DDBJ whole genome shotgun (WGS) entry which is preliminary data.</text>
</comment>
<dbReference type="GO" id="GO:0005737">
    <property type="term" value="C:cytoplasm"/>
    <property type="evidence" value="ECO:0007669"/>
    <property type="project" value="TreeGrafter"/>
</dbReference>
<organism evidence="3 4">
    <name type="scientific">Menidia menidia</name>
    <name type="common">Atlantic silverside</name>
    <dbReference type="NCBI Taxonomy" id="238744"/>
    <lineage>
        <taxon>Eukaryota</taxon>
        <taxon>Metazoa</taxon>
        <taxon>Chordata</taxon>
        <taxon>Craniata</taxon>
        <taxon>Vertebrata</taxon>
        <taxon>Euteleostomi</taxon>
        <taxon>Actinopterygii</taxon>
        <taxon>Neopterygii</taxon>
        <taxon>Teleostei</taxon>
        <taxon>Neoteleostei</taxon>
        <taxon>Acanthomorphata</taxon>
        <taxon>Ovalentaria</taxon>
        <taxon>Atherinomorphae</taxon>
        <taxon>Atheriniformes</taxon>
        <taxon>Atherinopsidae</taxon>
        <taxon>Menidiinae</taxon>
        <taxon>Menidia</taxon>
    </lineage>
</organism>
<dbReference type="AlphaFoldDB" id="A0A8S4ADJ5"/>
<gene>
    <name evidence="3" type="ORF">MMEN_LOCUS2647</name>
</gene>
<dbReference type="InterPro" id="IPR009909">
    <property type="entry name" value="Nmi/IFP35_dom"/>
</dbReference>
<dbReference type="OrthoDB" id="9903237at2759"/>
<dbReference type="Proteomes" id="UP000677803">
    <property type="component" value="Unassembled WGS sequence"/>
</dbReference>
<dbReference type="EMBL" id="CAJRST010001113">
    <property type="protein sequence ID" value="CAG5866004.1"/>
    <property type="molecule type" value="Genomic_DNA"/>
</dbReference>
<keyword evidence="1" id="KW-0175">Coiled coil</keyword>
<accession>A0A8S4ADJ5</accession>
<feature type="domain" description="NID" evidence="2">
    <location>
        <begin position="188"/>
        <end position="265"/>
    </location>
</feature>
<dbReference type="Pfam" id="PF07292">
    <property type="entry name" value="NID"/>
    <property type="match status" value="2"/>
</dbReference>
<dbReference type="PANTHER" id="PTHR15225:SF4">
    <property type="entry name" value="N-MYC-INTERACTOR"/>
    <property type="match status" value="1"/>
</dbReference>
<feature type="domain" description="NID" evidence="2">
    <location>
        <begin position="277"/>
        <end position="363"/>
    </location>
</feature>
<feature type="coiled-coil region" evidence="1">
    <location>
        <begin position="10"/>
        <end position="65"/>
    </location>
</feature>